<dbReference type="CDD" id="cd06456">
    <property type="entry name" value="M3A_DCP"/>
    <property type="match status" value="1"/>
</dbReference>
<proteinExistence type="inferred from homology"/>
<dbReference type="InterPro" id="IPR034005">
    <property type="entry name" value="M3A_DCP"/>
</dbReference>
<dbReference type="InterPro" id="IPR024079">
    <property type="entry name" value="MetalloPept_cat_dom_sf"/>
</dbReference>
<sequence>MAISFCGKRMILTRNTIFKTQKRKNGYIILLPEIGEDLPDKDPLLKPNGFPEFNTFSVERAIAAVGKLSVLYEEGIEKIAENVQGKQSVDIVNDVINPIEELNLPLETTWGIAKSLYFGNQSLMPTKYYECIHNRIIKARSKRFTNLSLYKVCKEAAANKNLNLSAEQRRVIALYALEGRLNGLDVEVQKTKNRLFFLNNEAYKKGDELRQKIEIATAMFKSKIDNPHIVRDFPEDFLRTIAQDPKNPRQGPWTITLQPNILPRFLEYCPDRELRHIAWLANVTRGALASENLLRTSSNLEDIRDYRIEQAKIFGYKSFSHMSMETKIAGNLNNLYSVLDNLLATARPAQENEIKDLTEFARDREFDSDIIRQWDIDYWIRKHRRIVLNFKDEILHQYFPLPHVLKGLFQLIENLFSIRIVEGQKTDVWHTDVRFFNVIDLTSTSDEPIAHFYLDPYTRGSNKMTKAEDASWMVPIRNKSKIVSTTPLIALIFNFRPPVGDVPSLLSFKDVISLFQEVGNSLQFLLTRVEYSDLAGSLNVEWDAAKVCGHFMENWLYEPHIIRSIAQHYKTSEPISDEQIESIKQIRSHMAGYKLSKDLYYARFDLELYDSPDFWLKIMDRLWSKHFVIPKNKEDSHVTSWTGIFSGPWAASWYSDLWSRMIAADIYSAFQDLPKNDSDQEKEIAMRFRNTFLSLGGSTPASEVFRQFRGRDPSSKALLNNLKLDPVKNNAVD</sequence>
<dbReference type="InterPro" id="IPR001567">
    <property type="entry name" value="Pept_M3A_M3B_dom"/>
</dbReference>
<keyword evidence="5 7" id="KW-0862">Zinc</keyword>
<evidence type="ECO:0000259" key="8">
    <source>
        <dbReference type="Pfam" id="PF01432"/>
    </source>
</evidence>
<dbReference type="PANTHER" id="PTHR11804">
    <property type="entry name" value="PROTEASE M3 THIMET OLIGOPEPTIDASE-RELATED"/>
    <property type="match status" value="1"/>
</dbReference>
<evidence type="ECO:0000256" key="2">
    <source>
        <dbReference type="ARBA" id="ARBA00022670"/>
    </source>
</evidence>
<dbReference type="InterPro" id="IPR024077">
    <property type="entry name" value="Neurolysin/TOP_dom2"/>
</dbReference>
<comment type="caution">
    <text evidence="9">The sequence shown here is derived from an EMBL/GenBank/DDBJ whole genome shotgun (WGS) entry which is preliminary data.</text>
</comment>
<evidence type="ECO:0000256" key="7">
    <source>
        <dbReference type="RuleBase" id="RU003435"/>
    </source>
</evidence>
<accession>A0AA39EYT6</accession>
<reference evidence="9" key="1">
    <citation type="journal article" date="2023" name="bioRxiv">
        <title>Scaffold-level genome assemblies of two parasitoid biocontrol wasps reveal the parthenogenesis mechanism and an associated novel virus.</title>
        <authorList>
            <person name="Inwood S."/>
            <person name="Skelly J."/>
            <person name="Guhlin J."/>
            <person name="Harrop T."/>
            <person name="Goldson S."/>
            <person name="Dearden P."/>
        </authorList>
    </citation>
    <scope>NUCLEOTIDE SEQUENCE</scope>
    <source>
        <strain evidence="9">Irish</strain>
        <tissue evidence="9">Whole body</tissue>
    </source>
</reference>
<evidence type="ECO:0000256" key="5">
    <source>
        <dbReference type="ARBA" id="ARBA00022833"/>
    </source>
</evidence>
<dbReference type="Gene3D" id="1.10.1370.10">
    <property type="entry name" value="Neurolysin, domain 3"/>
    <property type="match status" value="1"/>
</dbReference>
<organism evidence="9 10">
    <name type="scientific">Microctonus aethiopoides</name>
    <dbReference type="NCBI Taxonomy" id="144406"/>
    <lineage>
        <taxon>Eukaryota</taxon>
        <taxon>Metazoa</taxon>
        <taxon>Ecdysozoa</taxon>
        <taxon>Arthropoda</taxon>
        <taxon>Hexapoda</taxon>
        <taxon>Insecta</taxon>
        <taxon>Pterygota</taxon>
        <taxon>Neoptera</taxon>
        <taxon>Endopterygota</taxon>
        <taxon>Hymenoptera</taxon>
        <taxon>Apocrita</taxon>
        <taxon>Ichneumonoidea</taxon>
        <taxon>Braconidae</taxon>
        <taxon>Euphorinae</taxon>
        <taxon>Microctonus</taxon>
    </lineage>
</organism>
<evidence type="ECO:0000256" key="6">
    <source>
        <dbReference type="ARBA" id="ARBA00023049"/>
    </source>
</evidence>
<dbReference type="AlphaFoldDB" id="A0AA39EYT6"/>
<dbReference type="GO" id="GO:0004222">
    <property type="term" value="F:metalloendopeptidase activity"/>
    <property type="evidence" value="ECO:0007669"/>
    <property type="project" value="InterPro"/>
</dbReference>
<evidence type="ECO:0000256" key="1">
    <source>
        <dbReference type="ARBA" id="ARBA00006040"/>
    </source>
</evidence>
<evidence type="ECO:0000256" key="3">
    <source>
        <dbReference type="ARBA" id="ARBA00022723"/>
    </source>
</evidence>
<feature type="domain" description="Peptidase M3A/M3B catalytic" evidence="8">
    <location>
        <begin position="265"/>
        <end position="723"/>
    </location>
</feature>
<dbReference type="Gene3D" id="1.10.1370.40">
    <property type="match status" value="1"/>
</dbReference>
<dbReference type="SUPFAM" id="SSF55486">
    <property type="entry name" value="Metalloproteases ('zincins'), catalytic domain"/>
    <property type="match status" value="1"/>
</dbReference>
<reference evidence="9" key="2">
    <citation type="submission" date="2023-03" db="EMBL/GenBank/DDBJ databases">
        <authorList>
            <person name="Inwood S.N."/>
            <person name="Skelly J.G."/>
            <person name="Guhlin J."/>
            <person name="Harrop T.W.R."/>
            <person name="Goldson S.G."/>
            <person name="Dearden P.K."/>
        </authorList>
    </citation>
    <scope>NUCLEOTIDE SEQUENCE</scope>
    <source>
        <strain evidence="9">Irish</strain>
        <tissue evidence="9">Whole body</tissue>
    </source>
</reference>
<evidence type="ECO:0000313" key="9">
    <source>
        <dbReference type="EMBL" id="KAK0158250.1"/>
    </source>
</evidence>
<keyword evidence="10" id="KW-1185">Reference proteome</keyword>
<protein>
    <recommendedName>
        <fullName evidence="8">Peptidase M3A/M3B catalytic domain-containing protein</fullName>
    </recommendedName>
</protein>
<keyword evidence="6 7" id="KW-0482">Metalloprotease</keyword>
<dbReference type="GO" id="GO:0046872">
    <property type="term" value="F:metal ion binding"/>
    <property type="evidence" value="ECO:0007669"/>
    <property type="project" value="UniProtKB-UniRule"/>
</dbReference>
<dbReference type="Pfam" id="PF01432">
    <property type="entry name" value="Peptidase_M3"/>
    <property type="match status" value="1"/>
</dbReference>
<comment type="similarity">
    <text evidence="1 7">Belongs to the peptidase M3 family.</text>
</comment>
<gene>
    <name evidence="9" type="ORF">PV328_009279</name>
</gene>
<keyword evidence="4 7" id="KW-0378">Hydrolase</keyword>
<evidence type="ECO:0000313" key="10">
    <source>
        <dbReference type="Proteomes" id="UP001168990"/>
    </source>
</evidence>
<keyword evidence="3 7" id="KW-0479">Metal-binding</keyword>
<comment type="cofactor">
    <cofactor evidence="7">
        <name>Zn(2+)</name>
        <dbReference type="ChEBI" id="CHEBI:29105"/>
    </cofactor>
    <text evidence="7">Binds 1 zinc ion.</text>
</comment>
<evidence type="ECO:0000256" key="4">
    <source>
        <dbReference type="ARBA" id="ARBA00022801"/>
    </source>
</evidence>
<dbReference type="Gene3D" id="3.40.390.10">
    <property type="entry name" value="Collagenase (Catalytic Domain)"/>
    <property type="match status" value="1"/>
</dbReference>
<dbReference type="PANTHER" id="PTHR11804:SF83">
    <property type="entry name" value="LD37516P"/>
    <property type="match status" value="1"/>
</dbReference>
<dbReference type="GO" id="GO:0006508">
    <property type="term" value="P:proteolysis"/>
    <property type="evidence" value="ECO:0007669"/>
    <property type="project" value="UniProtKB-KW"/>
</dbReference>
<dbReference type="InterPro" id="IPR045090">
    <property type="entry name" value="Pept_M3A_M3B"/>
</dbReference>
<dbReference type="Proteomes" id="UP001168990">
    <property type="component" value="Unassembled WGS sequence"/>
</dbReference>
<dbReference type="EMBL" id="JAQQBS010001424">
    <property type="protein sequence ID" value="KAK0158250.1"/>
    <property type="molecule type" value="Genomic_DNA"/>
</dbReference>
<name>A0AA39EYT6_9HYME</name>
<keyword evidence="2 7" id="KW-0645">Protease</keyword>